<dbReference type="RefSeq" id="WP_114583446.1">
    <property type="nucleotide sequence ID" value="NZ_QPMH01000022.1"/>
</dbReference>
<keyword evidence="4 6" id="KW-0472">Membrane</keyword>
<sequence>MADTQPTGTGNPLDAYTPAQMAERVETVGLAKVGMPFLQTLTLGMLAGAFIAFGAMLYTLVMTQHGLGLGPARLLGGTAFSLGLILVVVGGAELFTGNSLIVMAWAERKVSLGRLGRNWGIVYLGNFIGSIGSVILVWLAGTMQIGDGAMGQTAAAIAAGKLALGPVEAFARGILCNALVCLAVWLCFAAHDVTGKILAIVPPIAAFVALGFEHSVANMYLIPAGMVAAGEADIAGFVANLVPVTLGNIVGGGVFVALVYWVCYLRGK</sequence>
<evidence type="ECO:0000256" key="4">
    <source>
        <dbReference type="ARBA" id="ARBA00023136"/>
    </source>
</evidence>
<name>A0A369T5S2_9PROT</name>
<feature type="transmembrane region" description="Helical" evidence="6">
    <location>
        <begin position="237"/>
        <end position="263"/>
    </location>
</feature>
<evidence type="ECO:0000256" key="3">
    <source>
        <dbReference type="ARBA" id="ARBA00022989"/>
    </source>
</evidence>
<evidence type="ECO:0000256" key="1">
    <source>
        <dbReference type="ARBA" id="ARBA00004141"/>
    </source>
</evidence>
<keyword evidence="3 6" id="KW-1133">Transmembrane helix</keyword>
<dbReference type="Proteomes" id="UP000253941">
    <property type="component" value="Unassembled WGS sequence"/>
</dbReference>
<reference evidence="7 8" key="1">
    <citation type="submission" date="2018-07" db="EMBL/GenBank/DDBJ databases">
        <title>Venubactetium sediminum gen. nov., sp. nov., isolated from a marine solar saltern.</title>
        <authorList>
            <person name="Wang S."/>
        </authorList>
    </citation>
    <scope>NUCLEOTIDE SEQUENCE [LARGE SCALE GENOMIC DNA]</scope>
    <source>
        <strain evidence="7 8">WD2A32</strain>
    </source>
</reference>
<evidence type="ECO:0000256" key="2">
    <source>
        <dbReference type="ARBA" id="ARBA00022692"/>
    </source>
</evidence>
<dbReference type="Pfam" id="PF01226">
    <property type="entry name" value="Form_Nir_trans"/>
    <property type="match status" value="1"/>
</dbReference>
<accession>A0A369T5S2</accession>
<feature type="transmembrane region" description="Helical" evidence="6">
    <location>
        <begin position="197"/>
        <end position="217"/>
    </location>
</feature>
<comment type="subcellular location">
    <subcellularLocation>
        <location evidence="1">Membrane</location>
        <topology evidence="1">Multi-pass membrane protein</topology>
    </subcellularLocation>
</comment>
<dbReference type="PROSITE" id="PS01005">
    <property type="entry name" value="FORMATE_NITRITE_TP_1"/>
    <property type="match status" value="1"/>
</dbReference>
<comment type="similarity">
    <text evidence="5">Belongs to the FNT transporter (TC 1.A.16) family.</text>
</comment>
<keyword evidence="2 6" id="KW-0812">Transmembrane</keyword>
<evidence type="ECO:0000313" key="7">
    <source>
        <dbReference type="EMBL" id="RDD60669.1"/>
    </source>
</evidence>
<evidence type="ECO:0000256" key="6">
    <source>
        <dbReference type="SAM" id="Phobius"/>
    </source>
</evidence>
<feature type="transmembrane region" description="Helical" evidence="6">
    <location>
        <begin position="169"/>
        <end position="190"/>
    </location>
</feature>
<dbReference type="GO" id="GO:0005886">
    <property type="term" value="C:plasma membrane"/>
    <property type="evidence" value="ECO:0007669"/>
    <property type="project" value="TreeGrafter"/>
</dbReference>
<feature type="transmembrane region" description="Helical" evidence="6">
    <location>
        <begin position="118"/>
        <end position="140"/>
    </location>
</feature>
<dbReference type="EMBL" id="QPMH01000022">
    <property type="protein sequence ID" value="RDD60669.1"/>
    <property type="molecule type" value="Genomic_DNA"/>
</dbReference>
<dbReference type="InterPro" id="IPR024002">
    <property type="entry name" value="For/NO2_transpt_CS"/>
</dbReference>
<feature type="transmembrane region" description="Helical" evidence="6">
    <location>
        <begin position="81"/>
        <end position="106"/>
    </location>
</feature>
<organism evidence="7 8">
    <name type="scientific">Ferruginivarius sediminum</name>
    <dbReference type="NCBI Taxonomy" id="2661937"/>
    <lineage>
        <taxon>Bacteria</taxon>
        <taxon>Pseudomonadati</taxon>
        <taxon>Pseudomonadota</taxon>
        <taxon>Alphaproteobacteria</taxon>
        <taxon>Rhodospirillales</taxon>
        <taxon>Rhodospirillaceae</taxon>
        <taxon>Ferruginivarius</taxon>
    </lineage>
</organism>
<keyword evidence="8" id="KW-1185">Reference proteome</keyword>
<dbReference type="Gene3D" id="1.20.1080.10">
    <property type="entry name" value="Glycerol uptake facilitator protein"/>
    <property type="match status" value="1"/>
</dbReference>
<evidence type="ECO:0000313" key="8">
    <source>
        <dbReference type="Proteomes" id="UP000253941"/>
    </source>
</evidence>
<feature type="transmembrane region" description="Helical" evidence="6">
    <location>
        <begin position="41"/>
        <end position="61"/>
    </location>
</feature>
<gene>
    <name evidence="7" type="ORF">DRB17_16890</name>
</gene>
<protein>
    <submittedName>
        <fullName evidence="7">Formate/nitrite transporter family protein</fullName>
    </submittedName>
</protein>
<dbReference type="GO" id="GO:0015499">
    <property type="term" value="F:formate transmembrane transporter activity"/>
    <property type="evidence" value="ECO:0007669"/>
    <property type="project" value="TreeGrafter"/>
</dbReference>
<dbReference type="PANTHER" id="PTHR30520">
    <property type="entry name" value="FORMATE TRANSPORTER-RELATED"/>
    <property type="match status" value="1"/>
</dbReference>
<dbReference type="InterPro" id="IPR023271">
    <property type="entry name" value="Aquaporin-like"/>
</dbReference>
<dbReference type="PANTHER" id="PTHR30520:SF6">
    <property type="entry name" value="FORMATE_NITRATE FAMILY TRANSPORTER (EUROFUNG)"/>
    <property type="match status" value="1"/>
</dbReference>
<proteinExistence type="inferred from homology"/>
<comment type="caution">
    <text evidence="7">The sequence shown here is derived from an EMBL/GenBank/DDBJ whole genome shotgun (WGS) entry which is preliminary data.</text>
</comment>
<evidence type="ECO:0000256" key="5">
    <source>
        <dbReference type="ARBA" id="ARBA00049660"/>
    </source>
</evidence>
<dbReference type="AlphaFoldDB" id="A0A369T5S2"/>
<dbReference type="InterPro" id="IPR000292">
    <property type="entry name" value="For/NO2_transpt"/>
</dbReference>